<organism evidence="1 2">
    <name type="scientific">Corynebacterium stercoris</name>
    <dbReference type="NCBI Taxonomy" id="2943490"/>
    <lineage>
        <taxon>Bacteria</taxon>
        <taxon>Bacillati</taxon>
        <taxon>Actinomycetota</taxon>
        <taxon>Actinomycetes</taxon>
        <taxon>Mycobacteriales</taxon>
        <taxon>Corynebacteriaceae</taxon>
        <taxon>Corynebacterium</taxon>
    </lineage>
</organism>
<protein>
    <recommendedName>
        <fullName evidence="3">Suppressor of fused-like domain-containing protein</fullName>
    </recommendedName>
</protein>
<evidence type="ECO:0008006" key="3">
    <source>
        <dbReference type="Google" id="ProtNLM"/>
    </source>
</evidence>
<dbReference type="EMBL" id="JAMFTQ010000010">
    <property type="protein sequence ID" value="MCP1388184.1"/>
    <property type="molecule type" value="Genomic_DNA"/>
</dbReference>
<reference evidence="1" key="1">
    <citation type="submission" date="2022-05" db="EMBL/GenBank/DDBJ databases">
        <title>Corynebacterium sp. TA-R-1 sp. nov., isolated from human feces.</title>
        <authorList>
            <person name="Shamsuzzaman M."/>
            <person name="Dahal R.H."/>
        </authorList>
    </citation>
    <scope>NUCLEOTIDE SEQUENCE</scope>
    <source>
        <strain evidence="1">TA-R-1</strain>
    </source>
</reference>
<gene>
    <name evidence="1" type="ORF">M5J20_08280</name>
</gene>
<comment type="caution">
    <text evidence="1">The sequence shown here is derived from an EMBL/GenBank/DDBJ whole genome shotgun (WGS) entry which is preliminary data.</text>
</comment>
<sequence length="173" mass="18610">MTGDDIVSWLDTLFPGLTLTMFAGNPVATSTHHGVPVGVTVGFSEVDTGLRLAGAEEVSVGCEIVLRANVDNVTLATTLVKAVRQLGALGVPPQPGVLLEGIGAGKVRHGWLREPRLFVEGTPHVRQGDHLTLLVELVMLTDDEFSIASEQGTDVLERRLRRRGVDVANWLRD</sequence>
<evidence type="ECO:0000313" key="2">
    <source>
        <dbReference type="Proteomes" id="UP001204000"/>
    </source>
</evidence>
<keyword evidence="2" id="KW-1185">Reference proteome</keyword>
<accession>A0ABT1G2D9</accession>
<dbReference type="RefSeq" id="WP_253578430.1">
    <property type="nucleotide sequence ID" value="NZ_JAMFTQ010000010.1"/>
</dbReference>
<name>A0ABT1G2D9_9CORY</name>
<dbReference type="Proteomes" id="UP001204000">
    <property type="component" value="Unassembled WGS sequence"/>
</dbReference>
<evidence type="ECO:0000313" key="1">
    <source>
        <dbReference type="EMBL" id="MCP1388184.1"/>
    </source>
</evidence>
<proteinExistence type="predicted"/>